<dbReference type="PANTHER" id="PTHR30041:SF8">
    <property type="entry name" value="PROTEIN YFFB"/>
    <property type="match status" value="1"/>
</dbReference>
<evidence type="ECO:0000313" key="3">
    <source>
        <dbReference type="EMBL" id="OLO06008.1"/>
    </source>
</evidence>
<dbReference type="Proteomes" id="UP000186878">
    <property type="component" value="Unassembled WGS sequence"/>
</dbReference>
<organism evidence="3 4">
    <name type="scientific">Salinicola socius</name>
    <dbReference type="NCBI Taxonomy" id="404433"/>
    <lineage>
        <taxon>Bacteria</taxon>
        <taxon>Pseudomonadati</taxon>
        <taxon>Pseudomonadota</taxon>
        <taxon>Gammaproteobacteria</taxon>
        <taxon>Oceanospirillales</taxon>
        <taxon>Halomonadaceae</taxon>
        <taxon>Salinicola</taxon>
    </lineage>
</organism>
<sequence length="120" mass="13796">MTITVYGIKTCDTCRKARRQLDADNVAYRYHDLREDGLDPQHLDQFLRHVDWQTLLNTRSTSWRQLDAADKKPLDAERARELMLANPTLIKRPVLQRSKPGTDDTLIVGFDPARYAALAS</sequence>
<dbReference type="InterPro" id="IPR036249">
    <property type="entry name" value="Thioredoxin-like_sf"/>
</dbReference>
<dbReference type="RefSeq" id="WP_075568179.1">
    <property type="nucleotide sequence ID" value="NZ_MSDO01000001.1"/>
</dbReference>
<dbReference type="InterPro" id="IPR006660">
    <property type="entry name" value="Arsenate_reductase-like"/>
</dbReference>
<evidence type="ECO:0000256" key="1">
    <source>
        <dbReference type="ARBA" id="ARBA00007198"/>
    </source>
</evidence>
<gene>
    <name evidence="3" type="ORF">BTW07_00445</name>
</gene>
<dbReference type="STRING" id="404433.BTW07_00445"/>
<dbReference type="InterPro" id="IPR006504">
    <property type="entry name" value="Tscrpt_reg_Spx/MgsR"/>
</dbReference>
<proteinExistence type="inferred from homology"/>
<dbReference type="Pfam" id="PF03960">
    <property type="entry name" value="ArsC"/>
    <property type="match status" value="1"/>
</dbReference>
<keyword evidence="4" id="KW-1185">Reference proteome</keyword>
<evidence type="ECO:0000313" key="4">
    <source>
        <dbReference type="Proteomes" id="UP000186878"/>
    </source>
</evidence>
<dbReference type="Gene3D" id="3.40.30.10">
    <property type="entry name" value="Glutaredoxin"/>
    <property type="match status" value="1"/>
</dbReference>
<comment type="similarity">
    <text evidence="1 2">Belongs to the ArsC family.</text>
</comment>
<dbReference type="PROSITE" id="PS51353">
    <property type="entry name" value="ARSC"/>
    <property type="match status" value="1"/>
</dbReference>
<reference evidence="3 4" key="1">
    <citation type="submission" date="2016-12" db="EMBL/GenBank/DDBJ databases">
        <title>Draft genome sequences of strains Salinicola socius SMB35, Salinicola sp. MH3R3-1 and Chromohalobacter sp. SMB17 from the Verkhnekamsk potash mining region of Russia.</title>
        <authorList>
            <person name="Mavrodi D.V."/>
            <person name="Olsson B.E."/>
            <person name="Korsakova E.S."/>
            <person name="Pyankova A."/>
            <person name="Mavrodi O.V."/>
            <person name="Plotnikova E.G."/>
        </authorList>
    </citation>
    <scope>NUCLEOTIDE SEQUENCE [LARGE SCALE GENOMIC DNA]</scope>
    <source>
        <strain evidence="3 4">SMB35</strain>
    </source>
</reference>
<dbReference type="EMBL" id="MSDO01000001">
    <property type="protein sequence ID" value="OLO06008.1"/>
    <property type="molecule type" value="Genomic_DNA"/>
</dbReference>
<comment type="caution">
    <text evidence="3">The sequence shown here is derived from an EMBL/GenBank/DDBJ whole genome shotgun (WGS) entry which is preliminary data.</text>
</comment>
<accession>A0A1Q8SX19</accession>
<dbReference type="CDD" id="cd03035">
    <property type="entry name" value="ArsC_Yffb"/>
    <property type="match status" value="1"/>
</dbReference>
<name>A0A1Q8SX19_9GAMM</name>
<protein>
    <submittedName>
        <fullName evidence="3">ArsC family reductase</fullName>
    </submittedName>
</protein>
<dbReference type="NCBIfam" id="TIGR01617">
    <property type="entry name" value="arsC_related"/>
    <property type="match status" value="1"/>
</dbReference>
<dbReference type="SUPFAM" id="SSF52833">
    <property type="entry name" value="Thioredoxin-like"/>
    <property type="match status" value="1"/>
</dbReference>
<dbReference type="OrthoDB" id="9803749at2"/>
<dbReference type="NCBIfam" id="NF008107">
    <property type="entry name" value="PRK10853.1"/>
    <property type="match status" value="1"/>
</dbReference>
<evidence type="ECO:0000256" key="2">
    <source>
        <dbReference type="PROSITE-ProRule" id="PRU01282"/>
    </source>
</evidence>
<dbReference type="PANTHER" id="PTHR30041">
    <property type="entry name" value="ARSENATE REDUCTASE"/>
    <property type="match status" value="1"/>
</dbReference>
<dbReference type="AlphaFoldDB" id="A0A1Q8SX19"/>